<evidence type="ECO:0000256" key="2">
    <source>
        <dbReference type="ARBA" id="ARBA00005600"/>
    </source>
</evidence>
<evidence type="ECO:0000313" key="6">
    <source>
        <dbReference type="EMBL" id="KAK9518367.1"/>
    </source>
</evidence>
<dbReference type="InterPro" id="IPR023412">
    <property type="entry name" value="RNaseA_domain"/>
</dbReference>
<dbReference type="Gene3D" id="3.10.130.10">
    <property type="entry name" value="Ribonuclease A-like domain"/>
    <property type="match status" value="1"/>
</dbReference>
<keyword evidence="7" id="KW-1185">Reference proteome</keyword>
<dbReference type="GO" id="GO:0001525">
    <property type="term" value="P:angiogenesis"/>
    <property type="evidence" value="ECO:0007669"/>
    <property type="project" value="TreeGrafter"/>
</dbReference>
<dbReference type="GO" id="GO:0004540">
    <property type="term" value="F:RNA nuclease activity"/>
    <property type="evidence" value="ECO:0007669"/>
    <property type="project" value="TreeGrafter"/>
</dbReference>
<dbReference type="Proteomes" id="UP001488805">
    <property type="component" value="Unassembled WGS sequence"/>
</dbReference>
<proteinExistence type="inferred from homology"/>
<dbReference type="SMART" id="SM00092">
    <property type="entry name" value="RNAse_Pc"/>
    <property type="match status" value="1"/>
</dbReference>
<dbReference type="InterPro" id="IPR001427">
    <property type="entry name" value="RNaseA"/>
</dbReference>
<comment type="caution">
    <text evidence="6">The sequence shown here is derived from an EMBL/GenBank/DDBJ whole genome shotgun (WGS) entry which is preliminary data.</text>
</comment>
<dbReference type="SUPFAM" id="SSF54076">
    <property type="entry name" value="RNase A-like"/>
    <property type="match status" value="1"/>
</dbReference>
<dbReference type="PANTHER" id="PTHR11437">
    <property type="entry name" value="RIBONUCLEASE"/>
    <property type="match status" value="1"/>
</dbReference>
<comment type="similarity">
    <text evidence="2">Belongs to the pancreatic ribonuclease family.</text>
</comment>
<dbReference type="PANTHER" id="PTHR11437:SF10">
    <property type="entry name" value="ANGIOGENIN-RELATED"/>
    <property type="match status" value="1"/>
</dbReference>
<dbReference type="AlphaFoldDB" id="A0AAW1E870"/>
<evidence type="ECO:0000256" key="4">
    <source>
        <dbReference type="ARBA" id="ARBA00023157"/>
    </source>
</evidence>
<dbReference type="GO" id="GO:0050830">
    <property type="term" value="P:defense response to Gram-positive bacterium"/>
    <property type="evidence" value="ECO:0007669"/>
    <property type="project" value="TreeGrafter"/>
</dbReference>
<dbReference type="GO" id="GO:0050829">
    <property type="term" value="P:defense response to Gram-negative bacterium"/>
    <property type="evidence" value="ECO:0007669"/>
    <property type="project" value="TreeGrafter"/>
</dbReference>
<sequence>MILQFIQTSLSLVTDTELNRSKEEQIQLVTLPKENHEDPICLYAAAAAFCCCARSGERRGRMTTSNFPFSIIVCELNNQGARRPRCQYSGKRLTRRITIECENGLPVHYAGDIVHFEN</sequence>
<dbReference type="GO" id="GO:0005576">
    <property type="term" value="C:extracellular region"/>
    <property type="evidence" value="ECO:0007669"/>
    <property type="project" value="UniProtKB-SubCell"/>
</dbReference>
<keyword evidence="4" id="KW-1015">Disulfide bond</keyword>
<evidence type="ECO:0000313" key="7">
    <source>
        <dbReference type="Proteomes" id="UP001488805"/>
    </source>
</evidence>
<evidence type="ECO:0000259" key="5">
    <source>
        <dbReference type="SMART" id="SM00092"/>
    </source>
</evidence>
<feature type="domain" description="Ribonuclease A-domain" evidence="5">
    <location>
        <begin position="17"/>
        <end position="113"/>
    </location>
</feature>
<gene>
    <name evidence="6" type="ORF">VZT92_023676</name>
</gene>
<protein>
    <recommendedName>
        <fullName evidence="5">Ribonuclease A-domain domain-containing protein</fullName>
    </recommendedName>
</protein>
<accession>A0AAW1E870</accession>
<dbReference type="InterPro" id="IPR036816">
    <property type="entry name" value="RNaseA-like_dom_sf"/>
</dbReference>
<evidence type="ECO:0000256" key="3">
    <source>
        <dbReference type="ARBA" id="ARBA00022525"/>
    </source>
</evidence>
<organism evidence="6 7">
    <name type="scientific">Zoarces viviparus</name>
    <name type="common">Viviparous eelpout</name>
    <name type="synonym">Blennius viviparus</name>
    <dbReference type="NCBI Taxonomy" id="48416"/>
    <lineage>
        <taxon>Eukaryota</taxon>
        <taxon>Metazoa</taxon>
        <taxon>Chordata</taxon>
        <taxon>Craniata</taxon>
        <taxon>Vertebrata</taxon>
        <taxon>Euteleostomi</taxon>
        <taxon>Actinopterygii</taxon>
        <taxon>Neopterygii</taxon>
        <taxon>Teleostei</taxon>
        <taxon>Neoteleostei</taxon>
        <taxon>Acanthomorphata</taxon>
        <taxon>Eupercaria</taxon>
        <taxon>Perciformes</taxon>
        <taxon>Cottioidei</taxon>
        <taxon>Zoarcales</taxon>
        <taxon>Zoarcidae</taxon>
        <taxon>Zoarcinae</taxon>
        <taxon>Zoarces</taxon>
    </lineage>
</organism>
<dbReference type="EMBL" id="JBCEZU010000538">
    <property type="protein sequence ID" value="KAK9518367.1"/>
    <property type="molecule type" value="Genomic_DNA"/>
</dbReference>
<dbReference type="Pfam" id="PF00074">
    <property type="entry name" value="RnaseA"/>
    <property type="match status" value="1"/>
</dbReference>
<reference evidence="6 7" key="1">
    <citation type="journal article" date="2024" name="Genome Biol. Evol.">
        <title>Chromosome-level genome assembly of the viviparous eelpout Zoarces viviparus.</title>
        <authorList>
            <person name="Fuhrmann N."/>
            <person name="Brasseur M.V."/>
            <person name="Bakowski C.E."/>
            <person name="Podsiadlowski L."/>
            <person name="Prost S."/>
            <person name="Krehenwinkel H."/>
            <person name="Mayer C."/>
        </authorList>
    </citation>
    <scope>NUCLEOTIDE SEQUENCE [LARGE SCALE GENOMIC DNA]</scope>
    <source>
        <strain evidence="6">NO-MEL_2022_Ind0_liver</strain>
    </source>
</reference>
<keyword evidence="3" id="KW-0964">Secreted</keyword>
<dbReference type="GO" id="GO:0003676">
    <property type="term" value="F:nucleic acid binding"/>
    <property type="evidence" value="ECO:0007669"/>
    <property type="project" value="InterPro"/>
</dbReference>
<name>A0AAW1E870_ZOAVI</name>
<evidence type="ECO:0000256" key="1">
    <source>
        <dbReference type="ARBA" id="ARBA00004613"/>
    </source>
</evidence>
<comment type="subcellular location">
    <subcellularLocation>
        <location evidence="1">Secreted</location>
    </subcellularLocation>
</comment>